<evidence type="ECO:0000259" key="4">
    <source>
        <dbReference type="PROSITE" id="PS50949"/>
    </source>
</evidence>
<evidence type="ECO:0000313" key="5">
    <source>
        <dbReference type="EMBL" id="TRL31072.1"/>
    </source>
</evidence>
<dbReference type="InterPro" id="IPR000524">
    <property type="entry name" value="Tscrpt_reg_HTH_GntR"/>
</dbReference>
<proteinExistence type="predicted"/>
<dbReference type="Pfam" id="PF00392">
    <property type="entry name" value="GntR"/>
    <property type="match status" value="1"/>
</dbReference>
<protein>
    <submittedName>
        <fullName evidence="5">FadR family transcriptional regulator</fullName>
    </submittedName>
</protein>
<dbReference type="EMBL" id="VJMG01000102">
    <property type="protein sequence ID" value="TRL31072.1"/>
    <property type="molecule type" value="Genomic_DNA"/>
</dbReference>
<dbReference type="PANTHER" id="PTHR43537">
    <property type="entry name" value="TRANSCRIPTIONAL REGULATOR, GNTR FAMILY"/>
    <property type="match status" value="1"/>
</dbReference>
<dbReference type="PRINTS" id="PR00035">
    <property type="entry name" value="HTHGNTR"/>
</dbReference>
<dbReference type="GO" id="GO:0003677">
    <property type="term" value="F:DNA binding"/>
    <property type="evidence" value="ECO:0007669"/>
    <property type="project" value="UniProtKB-KW"/>
</dbReference>
<evidence type="ECO:0000256" key="2">
    <source>
        <dbReference type="ARBA" id="ARBA00023125"/>
    </source>
</evidence>
<gene>
    <name evidence="5" type="ORF">FNA46_24720</name>
</gene>
<dbReference type="CDD" id="cd07377">
    <property type="entry name" value="WHTH_GntR"/>
    <property type="match status" value="1"/>
</dbReference>
<dbReference type="PROSITE" id="PS50949">
    <property type="entry name" value="HTH_GNTR"/>
    <property type="match status" value="1"/>
</dbReference>
<keyword evidence="3" id="KW-0804">Transcription</keyword>
<evidence type="ECO:0000313" key="6">
    <source>
        <dbReference type="Proteomes" id="UP000316801"/>
    </source>
</evidence>
<name>A0A549SN62_9HYPH</name>
<dbReference type="RefSeq" id="WP_143127900.1">
    <property type="nucleotide sequence ID" value="NZ_VJMG01000102.1"/>
</dbReference>
<comment type="caution">
    <text evidence="5">The sequence shown here is derived from an EMBL/GenBank/DDBJ whole genome shotgun (WGS) entry which is preliminary data.</text>
</comment>
<dbReference type="SMART" id="SM00895">
    <property type="entry name" value="FCD"/>
    <property type="match status" value="1"/>
</dbReference>
<dbReference type="InterPro" id="IPR036390">
    <property type="entry name" value="WH_DNA-bd_sf"/>
</dbReference>
<sequence>MKTDGILNQVPTIGRALVRQTARDAVADKLTTLIAMGMLRPGDELPSERELAHVLNVSRETVRGAIQNLAAKGFVEVSQGSRSRVADVDLSHLPVTIAAPSAIDRYDLEAVHGARMLVELDVVRQAVARIGEDTIAKLETLLEAQQAAGSDTMRFLICDREFHLEIYRAAGNPLLIDFVIDLYGYLMDQRRQAMARSGATADSYADHVEIVEALKRRDEVAVVEAFRRHLTRIYETTQDAAARRPAFLREKA</sequence>
<evidence type="ECO:0000256" key="1">
    <source>
        <dbReference type="ARBA" id="ARBA00023015"/>
    </source>
</evidence>
<keyword evidence="2" id="KW-0238">DNA-binding</keyword>
<evidence type="ECO:0000256" key="3">
    <source>
        <dbReference type="ARBA" id="ARBA00023163"/>
    </source>
</evidence>
<feature type="domain" description="HTH gntR-type" evidence="4">
    <location>
        <begin position="20"/>
        <end position="88"/>
    </location>
</feature>
<keyword evidence="1" id="KW-0805">Transcription regulation</keyword>
<dbReference type="Gene3D" id="1.20.120.530">
    <property type="entry name" value="GntR ligand-binding domain-like"/>
    <property type="match status" value="1"/>
</dbReference>
<dbReference type="Proteomes" id="UP000316801">
    <property type="component" value="Unassembled WGS sequence"/>
</dbReference>
<dbReference type="GO" id="GO:0003700">
    <property type="term" value="F:DNA-binding transcription factor activity"/>
    <property type="evidence" value="ECO:0007669"/>
    <property type="project" value="InterPro"/>
</dbReference>
<dbReference type="Pfam" id="PF07729">
    <property type="entry name" value="FCD"/>
    <property type="match status" value="1"/>
</dbReference>
<dbReference type="AlphaFoldDB" id="A0A549SN62"/>
<keyword evidence="6" id="KW-1185">Reference proteome</keyword>
<dbReference type="Gene3D" id="1.10.10.10">
    <property type="entry name" value="Winged helix-like DNA-binding domain superfamily/Winged helix DNA-binding domain"/>
    <property type="match status" value="1"/>
</dbReference>
<dbReference type="SMART" id="SM00345">
    <property type="entry name" value="HTH_GNTR"/>
    <property type="match status" value="1"/>
</dbReference>
<dbReference type="PANTHER" id="PTHR43537:SF5">
    <property type="entry name" value="UXU OPERON TRANSCRIPTIONAL REGULATOR"/>
    <property type="match status" value="1"/>
</dbReference>
<accession>A0A549SN62</accession>
<dbReference type="SUPFAM" id="SSF46785">
    <property type="entry name" value="Winged helix' DNA-binding domain"/>
    <property type="match status" value="1"/>
</dbReference>
<dbReference type="InterPro" id="IPR011711">
    <property type="entry name" value="GntR_C"/>
</dbReference>
<organism evidence="5 6">
    <name type="scientific">Rhizobium straminoryzae</name>
    <dbReference type="NCBI Taxonomy" id="1387186"/>
    <lineage>
        <taxon>Bacteria</taxon>
        <taxon>Pseudomonadati</taxon>
        <taxon>Pseudomonadota</taxon>
        <taxon>Alphaproteobacteria</taxon>
        <taxon>Hyphomicrobiales</taxon>
        <taxon>Rhizobiaceae</taxon>
        <taxon>Rhizobium/Agrobacterium group</taxon>
        <taxon>Rhizobium</taxon>
    </lineage>
</organism>
<dbReference type="SUPFAM" id="SSF48008">
    <property type="entry name" value="GntR ligand-binding domain-like"/>
    <property type="match status" value="1"/>
</dbReference>
<dbReference type="InterPro" id="IPR008920">
    <property type="entry name" value="TF_FadR/GntR_C"/>
</dbReference>
<reference evidence="5 6" key="1">
    <citation type="submission" date="2019-07" db="EMBL/GenBank/DDBJ databases">
        <title>Ln-dependent methylotrophs.</title>
        <authorList>
            <person name="Tani A."/>
        </authorList>
    </citation>
    <scope>NUCLEOTIDE SEQUENCE [LARGE SCALE GENOMIC DNA]</scope>
    <source>
        <strain evidence="5 6">SM12</strain>
    </source>
</reference>
<dbReference type="InterPro" id="IPR036388">
    <property type="entry name" value="WH-like_DNA-bd_sf"/>
</dbReference>